<evidence type="ECO:0000313" key="1">
    <source>
        <dbReference type="EMBL" id="PON41973.1"/>
    </source>
</evidence>
<accession>A0A2P5AZJ9</accession>
<protein>
    <submittedName>
        <fullName evidence="1">Uncharacterized protein</fullName>
    </submittedName>
</protein>
<gene>
    <name evidence="1" type="ORF">TorRG33x02_336970</name>
</gene>
<dbReference type="Proteomes" id="UP000237000">
    <property type="component" value="Unassembled WGS sequence"/>
</dbReference>
<keyword evidence="2" id="KW-1185">Reference proteome</keyword>
<dbReference type="OrthoDB" id="10483440at2759"/>
<dbReference type="AlphaFoldDB" id="A0A2P5AZJ9"/>
<evidence type="ECO:0000313" key="2">
    <source>
        <dbReference type="Proteomes" id="UP000237000"/>
    </source>
</evidence>
<comment type="caution">
    <text evidence="1">The sequence shown here is derived from an EMBL/GenBank/DDBJ whole genome shotgun (WGS) entry which is preliminary data.</text>
</comment>
<dbReference type="InParanoid" id="A0A2P5AZJ9"/>
<dbReference type="EMBL" id="JXTC01000647">
    <property type="protein sequence ID" value="PON41973.1"/>
    <property type="molecule type" value="Genomic_DNA"/>
</dbReference>
<name>A0A2P5AZJ9_TREOI</name>
<proteinExistence type="predicted"/>
<reference evidence="2" key="1">
    <citation type="submission" date="2016-06" db="EMBL/GenBank/DDBJ databases">
        <title>Parallel loss of symbiosis genes in relatives of nitrogen-fixing non-legume Parasponia.</title>
        <authorList>
            <person name="Van Velzen R."/>
            <person name="Holmer R."/>
            <person name="Bu F."/>
            <person name="Rutten L."/>
            <person name="Van Zeijl A."/>
            <person name="Liu W."/>
            <person name="Santuari L."/>
            <person name="Cao Q."/>
            <person name="Sharma T."/>
            <person name="Shen D."/>
            <person name="Roswanjaya Y."/>
            <person name="Wardhani T."/>
            <person name="Kalhor M.S."/>
            <person name="Jansen J."/>
            <person name="Van den Hoogen J."/>
            <person name="Gungor B."/>
            <person name="Hartog M."/>
            <person name="Hontelez J."/>
            <person name="Verver J."/>
            <person name="Yang W.-C."/>
            <person name="Schijlen E."/>
            <person name="Repin R."/>
            <person name="Schilthuizen M."/>
            <person name="Schranz E."/>
            <person name="Heidstra R."/>
            <person name="Miyata K."/>
            <person name="Fedorova E."/>
            <person name="Kohlen W."/>
            <person name="Bisseling T."/>
            <person name="Smit S."/>
            <person name="Geurts R."/>
        </authorList>
    </citation>
    <scope>NUCLEOTIDE SEQUENCE [LARGE SCALE GENOMIC DNA]</scope>
    <source>
        <strain evidence="2">cv. RG33-2</strain>
    </source>
</reference>
<feature type="non-terminal residue" evidence="1">
    <location>
        <position position="1"/>
    </location>
</feature>
<organism evidence="1 2">
    <name type="scientific">Trema orientale</name>
    <name type="common">Charcoal tree</name>
    <name type="synonym">Celtis orientalis</name>
    <dbReference type="NCBI Taxonomy" id="63057"/>
    <lineage>
        <taxon>Eukaryota</taxon>
        <taxon>Viridiplantae</taxon>
        <taxon>Streptophyta</taxon>
        <taxon>Embryophyta</taxon>
        <taxon>Tracheophyta</taxon>
        <taxon>Spermatophyta</taxon>
        <taxon>Magnoliopsida</taxon>
        <taxon>eudicotyledons</taxon>
        <taxon>Gunneridae</taxon>
        <taxon>Pentapetalae</taxon>
        <taxon>rosids</taxon>
        <taxon>fabids</taxon>
        <taxon>Rosales</taxon>
        <taxon>Cannabaceae</taxon>
        <taxon>Trema</taxon>
    </lineage>
</organism>
<sequence>TISRNSQTGNQLVLLVIALNRKVTFINTISRLLRHFLGLNPGTLLLILTITRSSLSLLAISF</sequence>